<keyword evidence="7" id="KW-1185">Reference proteome</keyword>
<dbReference type="PANTHER" id="PTHR34294:SF1">
    <property type="entry name" value="TRANSCRIPTIONAL REGULATOR LSRR"/>
    <property type="match status" value="1"/>
</dbReference>
<dbReference type="STRING" id="1423754.FC39_GL000975"/>
<name>A0A0R1YBQ5_9LACO</name>
<organism evidence="6 7">
    <name type="scientific">Lactobacillus hamsteri DSM 5661 = JCM 6256</name>
    <dbReference type="NCBI Taxonomy" id="1423754"/>
    <lineage>
        <taxon>Bacteria</taxon>
        <taxon>Bacillati</taxon>
        <taxon>Bacillota</taxon>
        <taxon>Bacilli</taxon>
        <taxon>Lactobacillales</taxon>
        <taxon>Lactobacillaceae</taxon>
        <taxon>Lactobacillus</taxon>
    </lineage>
</organism>
<comment type="similarity">
    <text evidence="1">Belongs to the SorC transcriptional regulatory family.</text>
</comment>
<feature type="domain" description="Sugar-binding" evidence="5">
    <location>
        <begin position="62"/>
        <end position="309"/>
    </location>
</feature>
<gene>
    <name evidence="6" type="ORF">FC39_GL000975</name>
</gene>
<dbReference type="Proteomes" id="UP000051223">
    <property type="component" value="Unassembled WGS sequence"/>
</dbReference>
<keyword evidence="3" id="KW-0238">DNA-binding</keyword>
<dbReference type="EMBL" id="AZGI01000033">
    <property type="protein sequence ID" value="KRM39822.1"/>
    <property type="molecule type" value="Genomic_DNA"/>
</dbReference>
<evidence type="ECO:0000259" key="5">
    <source>
        <dbReference type="Pfam" id="PF04198"/>
    </source>
</evidence>
<sequence>MTQLTNEDLANIAHDFYLNKFNIGDISKKYNLSRYLITKALNEAEKNGIVKISINCGVKRREDLERNFKNLFRLKEAIILSDLETTNQDNEAIVTYAANQVQAYIKSSKNVGITWGTLLRDIINNFNEEKRPDLAFVQLLGQPINSDLRKNSLVQIAAKKYGAIHFGLPAPLYVLHPNFLKDIQNEPFYKTLDDYYQKLDLIISGLGTFDSFTVNKYMEQNYKENIFKNIDTNQIVGMIYGRPYDINGNFLGNFDNRTCGITLKEIKNIPIRFTIVKNRFKTQALLGALRSGIITHLVTNESIAKRILAENKK</sequence>
<evidence type="ECO:0000256" key="3">
    <source>
        <dbReference type="ARBA" id="ARBA00023125"/>
    </source>
</evidence>
<evidence type="ECO:0000256" key="2">
    <source>
        <dbReference type="ARBA" id="ARBA00023015"/>
    </source>
</evidence>
<dbReference type="GO" id="GO:0030246">
    <property type="term" value="F:carbohydrate binding"/>
    <property type="evidence" value="ECO:0007669"/>
    <property type="project" value="InterPro"/>
</dbReference>
<dbReference type="PATRIC" id="fig|1423754.3.peg.1002"/>
<accession>A0A0R1YBQ5</accession>
<dbReference type="eggNOG" id="COG2390">
    <property type="taxonomic scope" value="Bacteria"/>
</dbReference>
<evidence type="ECO:0000313" key="7">
    <source>
        <dbReference type="Proteomes" id="UP000051223"/>
    </source>
</evidence>
<dbReference type="InterPro" id="IPR007324">
    <property type="entry name" value="Sugar-bd_dom_put"/>
</dbReference>
<dbReference type="InterPro" id="IPR051054">
    <property type="entry name" value="SorC_transcr_regulators"/>
</dbReference>
<dbReference type="GO" id="GO:0003677">
    <property type="term" value="F:DNA binding"/>
    <property type="evidence" value="ECO:0007669"/>
    <property type="project" value="UniProtKB-KW"/>
</dbReference>
<keyword evidence="2" id="KW-0805">Transcription regulation</keyword>
<dbReference type="PANTHER" id="PTHR34294">
    <property type="entry name" value="TRANSCRIPTIONAL REGULATOR-RELATED"/>
    <property type="match status" value="1"/>
</dbReference>
<keyword evidence="4" id="KW-0804">Transcription</keyword>
<evidence type="ECO:0000313" key="6">
    <source>
        <dbReference type="EMBL" id="KRM39822.1"/>
    </source>
</evidence>
<evidence type="ECO:0000256" key="4">
    <source>
        <dbReference type="ARBA" id="ARBA00023163"/>
    </source>
</evidence>
<dbReference type="RefSeq" id="WP_025081107.1">
    <property type="nucleotide sequence ID" value="NZ_AZGI01000033.1"/>
</dbReference>
<dbReference type="SUPFAM" id="SSF100950">
    <property type="entry name" value="NagB/RpiA/CoA transferase-like"/>
    <property type="match status" value="1"/>
</dbReference>
<dbReference type="Pfam" id="PF04198">
    <property type="entry name" value="Sugar-bind"/>
    <property type="match status" value="1"/>
</dbReference>
<reference evidence="6 7" key="1">
    <citation type="journal article" date="2015" name="Genome Announc.">
        <title>Expanding the biotechnology potential of lactobacilli through comparative genomics of 213 strains and associated genera.</title>
        <authorList>
            <person name="Sun Z."/>
            <person name="Harris H.M."/>
            <person name="McCann A."/>
            <person name="Guo C."/>
            <person name="Argimon S."/>
            <person name="Zhang W."/>
            <person name="Yang X."/>
            <person name="Jeffery I.B."/>
            <person name="Cooney J.C."/>
            <person name="Kagawa T.F."/>
            <person name="Liu W."/>
            <person name="Song Y."/>
            <person name="Salvetti E."/>
            <person name="Wrobel A."/>
            <person name="Rasinkangas P."/>
            <person name="Parkhill J."/>
            <person name="Rea M.C."/>
            <person name="O'Sullivan O."/>
            <person name="Ritari J."/>
            <person name="Douillard F.P."/>
            <person name="Paul Ross R."/>
            <person name="Yang R."/>
            <person name="Briner A.E."/>
            <person name="Felis G.E."/>
            <person name="de Vos W.M."/>
            <person name="Barrangou R."/>
            <person name="Klaenhammer T.R."/>
            <person name="Caufield P.W."/>
            <person name="Cui Y."/>
            <person name="Zhang H."/>
            <person name="O'Toole P.W."/>
        </authorList>
    </citation>
    <scope>NUCLEOTIDE SEQUENCE [LARGE SCALE GENOMIC DNA]</scope>
    <source>
        <strain evidence="6 7">DSM 5661</strain>
    </source>
</reference>
<dbReference type="Gene3D" id="1.10.10.60">
    <property type="entry name" value="Homeodomain-like"/>
    <property type="match status" value="1"/>
</dbReference>
<protein>
    <recommendedName>
        <fullName evidence="5">Sugar-binding domain-containing protein</fullName>
    </recommendedName>
</protein>
<evidence type="ECO:0000256" key="1">
    <source>
        <dbReference type="ARBA" id="ARBA00010466"/>
    </source>
</evidence>
<dbReference type="InterPro" id="IPR037171">
    <property type="entry name" value="NagB/RpiA_transferase-like"/>
</dbReference>
<dbReference type="AlphaFoldDB" id="A0A0R1YBQ5"/>
<dbReference type="Gene3D" id="3.40.50.1360">
    <property type="match status" value="1"/>
</dbReference>
<proteinExistence type="inferred from homology"/>
<comment type="caution">
    <text evidence="6">The sequence shown here is derived from an EMBL/GenBank/DDBJ whole genome shotgun (WGS) entry which is preliminary data.</text>
</comment>
<dbReference type="OrthoDB" id="58802at2"/>